<dbReference type="Gene3D" id="1.20.58.80">
    <property type="entry name" value="Phosphotransferase system, lactose/cellobiose-type IIA subunit"/>
    <property type="match status" value="1"/>
</dbReference>
<gene>
    <name evidence="2" type="ORF">CELE_Y76B12C.6</name>
    <name evidence="2 4" type="ORF">Y76B12C.6</name>
</gene>
<dbReference type="Proteomes" id="UP000001940">
    <property type="component" value="Chromosome IV"/>
</dbReference>
<evidence type="ECO:0000256" key="1">
    <source>
        <dbReference type="SAM" id="MobiDB-lite"/>
    </source>
</evidence>
<reference evidence="2 3" key="1">
    <citation type="journal article" date="1998" name="Science">
        <title>Genome sequence of the nematode C. elegans: a platform for investigating biology.</title>
        <authorList>
            <consortium name="The C. elegans sequencing consortium"/>
            <person name="Sulson J.E."/>
            <person name="Waterston R."/>
        </authorList>
    </citation>
    <scope>NUCLEOTIDE SEQUENCE [LARGE SCALE GENOMIC DNA]</scope>
    <source>
        <strain evidence="2 3">Bristol N2</strain>
    </source>
</reference>
<evidence type="ECO:0000313" key="4">
    <source>
        <dbReference type="WormBase" id="Y76B12C.6a"/>
    </source>
</evidence>
<dbReference type="KEGG" id="cel:CELE_Y76B12C.6"/>
<accession>U4PF68</accession>
<dbReference type="ExpressionAtlas" id="U4PF68">
    <property type="expression patterns" value="baseline and differential"/>
</dbReference>
<evidence type="ECO:0007829" key="5">
    <source>
        <dbReference type="PeptideAtlas" id="U4PF68"/>
    </source>
</evidence>
<proteinExistence type="evidence at protein level"/>
<sequence length="551" mass="61639">MPDPPKRDPKEPTPLVLMNPELRVRQLRYAANIEASQMVPLARYYEVLIDLSAMGLEYLKSMKLERAFIIFKRIEYFIYHRLLNHTGYKTFESAAKAQIMRRIPMIMYVAQQLIIDFVMPVYERQAAYFRYEELQRRLKILNPDAWRMYMTEFAQREAQFYREAERISTRFGVELQSFLPQEVLPDEHHPSNFPPRTFPVGTLNKPKTNEQMSASRILDAAILAMNTNTNLPPIAGDQPVDTLIRNINSMMNNALTNFFQTKNQEEQEREAFPDFMRAMAIPHDKDLVLELPQSADCRNTYSPRVGHMYGVPPGGSAAADALRVPQAEEHRQPGEYQPKQSLDTYIGLLTKTFEHNSADATGYKVLQYQVDHTTSPSTAGFMLFLDPIVPAAVQQASAPPPAPPQLQGIDLATILQSFGAPGAAPQMIPELDPGPPRLGPPTLPLVPPINPVETESSLGVWAKRGGARDGLGSLGLLSELDRARDVLDAVPPLPPGGIHGAQQQQQAVRKRPDSHQQQQSEENRRKRMSTGARSDLGFGGPGPSGSYGPPQ</sequence>
<protein>
    <submittedName>
        <fullName evidence="2">TPR_REGION domain-containing protein</fullName>
    </submittedName>
</protein>
<dbReference type="EMBL" id="BX284604">
    <property type="protein sequence ID" value="CDH93386.1"/>
    <property type="molecule type" value="Genomic_DNA"/>
</dbReference>
<feature type="region of interest" description="Disordered" evidence="1">
    <location>
        <begin position="487"/>
        <end position="551"/>
    </location>
</feature>
<feature type="region of interest" description="Disordered" evidence="1">
    <location>
        <begin position="186"/>
        <end position="206"/>
    </location>
</feature>
<keyword evidence="3" id="KW-1185">Reference proteome</keyword>
<dbReference type="CTD" id="177000"/>
<evidence type="ECO:0000313" key="3">
    <source>
        <dbReference type="Proteomes" id="UP000001940"/>
    </source>
</evidence>
<dbReference type="AGR" id="WB:WBGene00022300"/>
<dbReference type="SMR" id="U4PF68"/>
<dbReference type="GeneID" id="177000"/>
<dbReference type="HOGENOM" id="CLU_475091_0_0_1"/>
<keyword evidence="5" id="KW-1267">Proteomics identification</keyword>
<dbReference type="Bgee" id="WBGene00022300">
    <property type="expression patterns" value="Expressed in embryo and 3 other cell types or tissues"/>
</dbReference>
<dbReference type="RefSeq" id="NP_001294583.1">
    <property type="nucleotide sequence ID" value="NM_001307654.1"/>
</dbReference>
<dbReference type="AlphaFoldDB" id="U4PF68"/>
<name>U4PF68_CAEEL</name>
<dbReference type="OrthoDB" id="5793189at2759"/>
<organism evidence="2 3">
    <name type="scientific">Caenorhabditis elegans</name>
    <dbReference type="NCBI Taxonomy" id="6239"/>
    <lineage>
        <taxon>Eukaryota</taxon>
        <taxon>Metazoa</taxon>
        <taxon>Ecdysozoa</taxon>
        <taxon>Nematoda</taxon>
        <taxon>Chromadorea</taxon>
        <taxon>Rhabditida</taxon>
        <taxon>Rhabditina</taxon>
        <taxon>Rhabditomorpha</taxon>
        <taxon>Rhabditoidea</taxon>
        <taxon>Rhabditidae</taxon>
        <taxon>Peloderinae</taxon>
        <taxon>Caenorhabditis</taxon>
    </lineage>
</organism>
<evidence type="ECO:0000313" key="2">
    <source>
        <dbReference type="EMBL" id="CDH93386.1"/>
    </source>
</evidence>
<dbReference type="WormBase" id="Y76B12C.6a">
    <property type="protein sequence ID" value="CE49124"/>
    <property type="gene ID" value="WBGene00022300"/>
</dbReference>